<accession>A0A7Z7PSN5</accession>
<proteinExistence type="inferred from homology"/>
<dbReference type="AlphaFoldDB" id="A0A7Z7PSN5"/>
<feature type="binding site" evidence="7">
    <location>
        <position position="9"/>
    </location>
    <ligand>
        <name>a divalent metal cation</name>
        <dbReference type="ChEBI" id="CHEBI:60240"/>
    </ligand>
</feature>
<evidence type="ECO:0000313" key="9">
    <source>
        <dbReference type="EMBL" id="SSC13993.1"/>
    </source>
</evidence>
<dbReference type="InterPro" id="IPR030048">
    <property type="entry name" value="SurE"/>
</dbReference>
<keyword evidence="5 7" id="KW-0547">Nucleotide-binding</keyword>
<evidence type="ECO:0000256" key="3">
    <source>
        <dbReference type="ARBA" id="ARBA00022490"/>
    </source>
</evidence>
<dbReference type="InterPro" id="IPR002828">
    <property type="entry name" value="SurE-like_Pase/nucleotidase"/>
</dbReference>
<dbReference type="GO" id="GO:0008253">
    <property type="term" value="F:5'-nucleotidase activity"/>
    <property type="evidence" value="ECO:0007669"/>
    <property type="project" value="UniProtKB-UniRule"/>
</dbReference>
<dbReference type="KEGG" id="minf:MESINF_2553"/>
<dbReference type="InterPro" id="IPR036523">
    <property type="entry name" value="SurE-like_sf"/>
</dbReference>
<evidence type="ECO:0000256" key="1">
    <source>
        <dbReference type="ARBA" id="ARBA00000815"/>
    </source>
</evidence>
<dbReference type="GO" id="GO:0005737">
    <property type="term" value="C:cytoplasm"/>
    <property type="evidence" value="ECO:0007669"/>
    <property type="project" value="UniProtKB-SubCell"/>
</dbReference>
<keyword evidence="4 7" id="KW-0479">Metal-binding</keyword>
<keyword evidence="10" id="KW-1185">Reference proteome</keyword>
<dbReference type="Pfam" id="PF01975">
    <property type="entry name" value="SurE"/>
    <property type="match status" value="1"/>
</dbReference>
<feature type="binding site" evidence="7">
    <location>
        <position position="39"/>
    </location>
    <ligand>
        <name>a divalent metal cation</name>
        <dbReference type="ChEBI" id="CHEBI:60240"/>
    </ligand>
</feature>
<feature type="binding site" evidence="7">
    <location>
        <position position="8"/>
    </location>
    <ligand>
        <name>a divalent metal cation</name>
        <dbReference type="ChEBI" id="CHEBI:60240"/>
    </ligand>
</feature>
<evidence type="ECO:0000259" key="8">
    <source>
        <dbReference type="Pfam" id="PF01975"/>
    </source>
</evidence>
<feature type="domain" description="Survival protein SurE-like phosphatase/nucleotidase" evidence="8">
    <location>
        <begin position="3"/>
        <end position="182"/>
    </location>
</feature>
<dbReference type="SUPFAM" id="SSF64167">
    <property type="entry name" value="SurE-like"/>
    <property type="match status" value="1"/>
</dbReference>
<dbReference type="HAMAP" id="MF_00060">
    <property type="entry name" value="SurE"/>
    <property type="match status" value="1"/>
</dbReference>
<keyword evidence="3 7" id="KW-0963">Cytoplasm</keyword>
<evidence type="ECO:0000313" key="10">
    <source>
        <dbReference type="Proteomes" id="UP000250796"/>
    </source>
</evidence>
<sequence length="278" mass="31395">MKVLLTNDDGIEAAGIRLLARRLALNHDVTVVAPEGNRSGVSHSITWLTPVRIREKATVEGVNSFCTSGTPADCVVAASTLFGDNVFDIVVSGINHGQNLGVDIRYSGTISAALEARTLGIPAIAVSVVSDENPDFLAALDFVDKFILYYDWRKLPRYTVLNVNVPSLPRQNIRGIARTRPGGLVKRRWFEKNTNEWGEPVYWMRREIIYELEESDLDFKCIKAGFISVSPIDFFQSCDEIYVEDLESDLRSFNEIWLDRFDRNAREFSSERRLKDTV</sequence>
<dbReference type="RefSeq" id="WP_169700223.1">
    <property type="nucleotide sequence ID" value="NZ_LS974202.1"/>
</dbReference>
<dbReference type="GO" id="GO:0046872">
    <property type="term" value="F:metal ion binding"/>
    <property type="evidence" value="ECO:0007669"/>
    <property type="project" value="UniProtKB-UniRule"/>
</dbReference>
<dbReference type="GO" id="GO:0004309">
    <property type="term" value="F:exopolyphosphatase activity"/>
    <property type="evidence" value="ECO:0007669"/>
    <property type="project" value="TreeGrafter"/>
</dbReference>
<protein>
    <recommendedName>
        <fullName evidence="7">5'-nucleotidase SurE</fullName>
        <ecNumber evidence="7">3.1.3.5</ecNumber>
    </recommendedName>
    <alternativeName>
        <fullName evidence="7">Nucleoside 5'-monophosphate phosphohydrolase</fullName>
    </alternativeName>
</protein>
<comment type="cofactor">
    <cofactor evidence="7">
        <name>a divalent metal cation</name>
        <dbReference type="ChEBI" id="CHEBI:60240"/>
    </cofactor>
    <text evidence="7">Binds 1 divalent metal cation per subunit.</text>
</comment>
<comment type="function">
    <text evidence="7">Nucleotidase that shows phosphatase activity on nucleoside 5'-monophosphates.</text>
</comment>
<dbReference type="PANTHER" id="PTHR30457">
    <property type="entry name" value="5'-NUCLEOTIDASE SURE"/>
    <property type="match status" value="1"/>
</dbReference>
<dbReference type="NCBIfam" id="TIGR00087">
    <property type="entry name" value="surE"/>
    <property type="match status" value="1"/>
</dbReference>
<dbReference type="GO" id="GO:0008254">
    <property type="term" value="F:3'-nucleotidase activity"/>
    <property type="evidence" value="ECO:0007669"/>
    <property type="project" value="TreeGrafter"/>
</dbReference>
<comment type="similarity">
    <text evidence="2 7">Belongs to the SurE nucleotidase family.</text>
</comment>
<dbReference type="PANTHER" id="PTHR30457:SF12">
    <property type="entry name" value="5'_3'-NUCLEOTIDASE SURE"/>
    <property type="match status" value="1"/>
</dbReference>
<name>A0A7Z7PSN5_9BACT</name>
<dbReference type="Gene3D" id="3.40.1210.10">
    <property type="entry name" value="Survival protein SurE-like phosphatase/nucleotidase"/>
    <property type="match status" value="1"/>
</dbReference>
<evidence type="ECO:0000256" key="7">
    <source>
        <dbReference type="HAMAP-Rule" id="MF_00060"/>
    </source>
</evidence>
<dbReference type="EC" id="3.1.3.5" evidence="7"/>
<dbReference type="GO" id="GO:0000166">
    <property type="term" value="F:nucleotide binding"/>
    <property type="evidence" value="ECO:0007669"/>
    <property type="project" value="UniProtKB-KW"/>
</dbReference>
<reference evidence="9 10" key="1">
    <citation type="submission" date="2017-01" db="EMBL/GenBank/DDBJ databases">
        <authorList>
            <person name="Erauso G."/>
        </authorList>
    </citation>
    <scope>NUCLEOTIDE SEQUENCE [LARGE SCALE GENOMIC DNA]</scope>
    <source>
        <strain evidence="9">MESINF1</strain>
    </source>
</reference>
<feature type="binding site" evidence="7">
    <location>
        <position position="95"/>
    </location>
    <ligand>
        <name>a divalent metal cation</name>
        <dbReference type="ChEBI" id="CHEBI:60240"/>
    </ligand>
</feature>
<comment type="catalytic activity">
    <reaction evidence="1 7">
        <text>a ribonucleoside 5'-phosphate + H2O = a ribonucleoside + phosphate</text>
        <dbReference type="Rhea" id="RHEA:12484"/>
        <dbReference type="ChEBI" id="CHEBI:15377"/>
        <dbReference type="ChEBI" id="CHEBI:18254"/>
        <dbReference type="ChEBI" id="CHEBI:43474"/>
        <dbReference type="ChEBI" id="CHEBI:58043"/>
        <dbReference type="EC" id="3.1.3.5"/>
    </reaction>
</comment>
<keyword evidence="6 7" id="KW-0378">Hydrolase</keyword>
<evidence type="ECO:0000256" key="2">
    <source>
        <dbReference type="ARBA" id="ARBA00011062"/>
    </source>
</evidence>
<dbReference type="Proteomes" id="UP000250796">
    <property type="component" value="Chromosome MESINF"/>
</dbReference>
<evidence type="ECO:0000256" key="5">
    <source>
        <dbReference type="ARBA" id="ARBA00022741"/>
    </source>
</evidence>
<evidence type="ECO:0000256" key="4">
    <source>
        <dbReference type="ARBA" id="ARBA00022723"/>
    </source>
</evidence>
<comment type="subcellular location">
    <subcellularLocation>
        <location evidence="7">Cytoplasm</location>
    </subcellularLocation>
</comment>
<dbReference type="EMBL" id="LS974202">
    <property type="protein sequence ID" value="SSC13993.1"/>
    <property type="molecule type" value="Genomic_DNA"/>
</dbReference>
<evidence type="ECO:0000256" key="6">
    <source>
        <dbReference type="ARBA" id="ARBA00022801"/>
    </source>
</evidence>
<organism evidence="9 10">
    <name type="scientific">Mesotoga infera</name>
    <dbReference type="NCBI Taxonomy" id="1236046"/>
    <lineage>
        <taxon>Bacteria</taxon>
        <taxon>Thermotogati</taxon>
        <taxon>Thermotogota</taxon>
        <taxon>Thermotogae</taxon>
        <taxon>Kosmotogales</taxon>
        <taxon>Kosmotogaceae</taxon>
        <taxon>Mesotoga</taxon>
    </lineage>
</organism>
<gene>
    <name evidence="7 9" type="primary">surE</name>
    <name evidence="9" type="ORF">MESINF_2553</name>
</gene>